<evidence type="ECO:0000313" key="1">
    <source>
        <dbReference type="EMBL" id="MDH0963613.1"/>
    </source>
</evidence>
<proteinExistence type="predicted"/>
<accession>A0AAJ1NQD8</accession>
<dbReference type="EMBL" id="JAOCBF010000014">
    <property type="protein sequence ID" value="MDH0963613.1"/>
    <property type="molecule type" value="Genomic_DNA"/>
</dbReference>
<sequence length="83" mass="9504">MTGSKKEDAMAKFSQAFDGFIIEFIDEDSTAIRIRAFFDNQGINSIILPTVPRSGYNTPESIERSIKEIRTIFDEEYSQFLKS</sequence>
<protein>
    <submittedName>
        <fullName evidence="1">Uncharacterized protein</fullName>
    </submittedName>
</protein>
<name>A0AAJ1NQD8_9ENTR</name>
<organism evidence="1 2">
    <name type="scientific">Klebsiella michiganensis</name>
    <dbReference type="NCBI Taxonomy" id="1134687"/>
    <lineage>
        <taxon>Bacteria</taxon>
        <taxon>Pseudomonadati</taxon>
        <taxon>Pseudomonadota</taxon>
        <taxon>Gammaproteobacteria</taxon>
        <taxon>Enterobacterales</taxon>
        <taxon>Enterobacteriaceae</taxon>
        <taxon>Klebsiella/Raoultella group</taxon>
        <taxon>Klebsiella</taxon>
    </lineage>
</organism>
<gene>
    <name evidence="1" type="ORF">N5C89_12300</name>
</gene>
<reference evidence="1" key="1">
    <citation type="submission" date="2022-09" db="EMBL/GenBank/DDBJ databases">
        <title>Intensive care unit water sources are persistently colonized with multi-drug resistant bacteria and are the site of extensive horizontal gene transfer of antibiotic resistance genes.</title>
        <authorList>
            <person name="Diorio-Toth L."/>
        </authorList>
    </citation>
    <scope>NUCLEOTIDE SEQUENCE</scope>
    <source>
        <strain evidence="1">GD03918</strain>
    </source>
</reference>
<evidence type="ECO:0000313" key="2">
    <source>
        <dbReference type="Proteomes" id="UP001159937"/>
    </source>
</evidence>
<dbReference type="Proteomes" id="UP001159937">
    <property type="component" value="Unassembled WGS sequence"/>
</dbReference>
<dbReference type="RefSeq" id="WP_094955120.1">
    <property type="nucleotide sequence ID" value="NZ_JAOCBF010000014.1"/>
</dbReference>
<comment type="caution">
    <text evidence="1">The sequence shown here is derived from an EMBL/GenBank/DDBJ whole genome shotgun (WGS) entry which is preliminary data.</text>
</comment>
<dbReference type="AlphaFoldDB" id="A0AAJ1NQD8"/>